<gene>
    <name evidence="2" type="ORF">E6H02_03625</name>
</gene>
<name>A0A537M1P6_9BACT</name>
<organism evidence="2 3">
    <name type="scientific">Candidatus Segetimicrobium genomatis</name>
    <dbReference type="NCBI Taxonomy" id="2569760"/>
    <lineage>
        <taxon>Bacteria</taxon>
        <taxon>Bacillati</taxon>
        <taxon>Candidatus Sysuimicrobiota</taxon>
        <taxon>Candidatus Sysuimicrobiia</taxon>
        <taxon>Candidatus Sysuimicrobiales</taxon>
        <taxon>Candidatus Segetimicrobiaceae</taxon>
        <taxon>Candidatus Segetimicrobium</taxon>
    </lineage>
</organism>
<proteinExistence type="predicted"/>
<evidence type="ECO:0000313" key="3">
    <source>
        <dbReference type="Proteomes" id="UP000320393"/>
    </source>
</evidence>
<dbReference type="EMBL" id="VBAM01000121">
    <property type="protein sequence ID" value="TMJ14203.1"/>
    <property type="molecule type" value="Genomic_DNA"/>
</dbReference>
<protein>
    <submittedName>
        <fullName evidence="2">MFS transporter</fullName>
    </submittedName>
</protein>
<feature type="non-terminal residue" evidence="2">
    <location>
        <position position="65"/>
    </location>
</feature>
<evidence type="ECO:0000256" key="1">
    <source>
        <dbReference type="SAM" id="Phobius"/>
    </source>
</evidence>
<sequence length="65" mass="6900">MTQAEISIARPGLQLGLRANWQQFALLVLINGFVGAMVGLERTVVPLIASADFGLASKSVVLSFL</sequence>
<comment type="caution">
    <text evidence="2">The sequence shown here is derived from an EMBL/GenBank/DDBJ whole genome shotgun (WGS) entry which is preliminary data.</text>
</comment>
<accession>A0A537M1P6</accession>
<keyword evidence="1" id="KW-1133">Transmembrane helix</keyword>
<feature type="transmembrane region" description="Helical" evidence="1">
    <location>
        <begin position="21"/>
        <end position="40"/>
    </location>
</feature>
<dbReference type="Proteomes" id="UP000320393">
    <property type="component" value="Unassembled WGS sequence"/>
</dbReference>
<dbReference type="AlphaFoldDB" id="A0A537M1P6"/>
<keyword evidence="1" id="KW-0472">Membrane</keyword>
<keyword evidence="1" id="KW-0812">Transmembrane</keyword>
<evidence type="ECO:0000313" key="2">
    <source>
        <dbReference type="EMBL" id="TMJ14203.1"/>
    </source>
</evidence>
<reference evidence="2 3" key="1">
    <citation type="journal article" date="2019" name="Nat. Microbiol.">
        <title>Mediterranean grassland soil C-N compound turnover is dependent on rainfall and depth, and is mediated by genomically divergent microorganisms.</title>
        <authorList>
            <person name="Diamond S."/>
            <person name="Andeer P.F."/>
            <person name="Li Z."/>
            <person name="Crits-Christoph A."/>
            <person name="Burstein D."/>
            <person name="Anantharaman K."/>
            <person name="Lane K.R."/>
            <person name="Thomas B.C."/>
            <person name="Pan C."/>
            <person name="Northen T.R."/>
            <person name="Banfield J.F."/>
        </authorList>
    </citation>
    <scope>NUCLEOTIDE SEQUENCE [LARGE SCALE GENOMIC DNA]</scope>
    <source>
        <strain evidence="2">NP_5</strain>
    </source>
</reference>